<dbReference type="RefSeq" id="WP_015816442.1">
    <property type="nucleotide sequence ID" value="NC_013009.1"/>
</dbReference>
<dbReference type="HOGENOM" id="CLU_054938_0_0_5"/>
<feature type="binding site" evidence="8">
    <location>
        <position position="33"/>
    </location>
    <ligand>
        <name>Mn(2+)</name>
        <dbReference type="ChEBI" id="CHEBI:29035"/>
        <label>1</label>
    </ligand>
</feature>
<feature type="binding site" evidence="9">
    <location>
        <begin position="162"/>
        <end position="164"/>
    </location>
    <ligand>
        <name>substrate</name>
    </ligand>
</feature>
<feature type="binding site" evidence="9">
    <location>
        <begin position="184"/>
        <end position="186"/>
    </location>
    <ligand>
        <name>substrate</name>
    </ligand>
</feature>
<evidence type="ECO:0000256" key="1">
    <source>
        <dbReference type="ARBA" id="ARBA00001273"/>
    </source>
</evidence>
<evidence type="ECO:0000256" key="7">
    <source>
        <dbReference type="PIRNR" id="PIRNR004532"/>
    </source>
</evidence>
<feature type="binding site" evidence="9">
    <location>
        <position position="118"/>
    </location>
    <ligand>
        <name>substrate</name>
    </ligand>
</feature>
<sequence>MLCSYILEFLSVAQKTAISCYDMAGLGDSKEADSVAVEVMRNALNEINATVNVMIGEGERDCAPMLHVGEVLGKGGPLLDLAVDPLEGTDVCASFMDGSLVVLGFGEPGSIISAPDVYMEKIYTPYDCDISFGNTVAENLKKIASAKGVKGPEELIVVILKRERNQGLIAAVRDVGARVQLVTDGDISAIVSMVIGNAGDAYMGSGGAPEGVLSAMAVRNLGGRMVSKFLFKSDEQRERAQKVGITDFERSYSHDELVKGNVILILTGVTEGKLLGGVRKGDLKYPTYCESLVILPGSFNKVCSTIHGVPRT</sequence>
<comment type="similarity">
    <text evidence="2 7">Belongs to the FBPase class 2 family.</text>
</comment>
<evidence type="ECO:0000256" key="5">
    <source>
        <dbReference type="ARBA" id="ARBA00023211"/>
    </source>
</evidence>
<evidence type="ECO:0000313" key="10">
    <source>
        <dbReference type="EMBL" id="ACT69555.1"/>
    </source>
</evidence>
<dbReference type="STRING" id="434131.NRI_0568"/>
<organism evidence="10 11">
    <name type="scientific">Neorickettsia risticii (strain Illinois)</name>
    <dbReference type="NCBI Taxonomy" id="434131"/>
    <lineage>
        <taxon>Bacteria</taxon>
        <taxon>Pseudomonadati</taxon>
        <taxon>Pseudomonadota</taxon>
        <taxon>Alphaproteobacteria</taxon>
        <taxon>Rickettsiales</taxon>
        <taxon>Anaplasmataceae</taxon>
        <taxon>Neorickettsia</taxon>
    </lineage>
</organism>
<protein>
    <recommendedName>
        <fullName evidence="7">Fructose-1,6-bisphosphatase</fullName>
    </recommendedName>
</protein>
<feature type="binding site" evidence="8">
    <location>
        <position position="210"/>
    </location>
    <ligand>
        <name>Mn(2+)</name>
        <dbReference type="ChEBI" id="CHEBI:29035"/>
        <label>2</label>
    </ligand>
</feature>
<evidence type="ECO:0000256" key="3">
    <source>
        <dbReference type="ARBA" id="ARBA00022723"/>
    </source>
</evidence>
<evidence type="ECO:0000256" key="4">
    <source>
        <dbReference type="ARBA" id="ARBA00022801"/>
    </source>
</evidence>
<dbReference type="PANTHER" id="PTHR30447:SF0">
    <property type="entry name" value="FRUCTOSE-1,6-BISPHOSPHATASE 1 CLASS 2-RELATED"/>
    <property type="match status" value="1"/>
</dbReference>
<keyword evidence="11" id="KW-1185">Reference proteome</keyword>
<keyword evidence="4 10" id="KW-0378">Hydrolase</keyword>
<dbReference type="GO" id="GO:0046872">
    <property type="term" value="F:metal ion binding"/>
    <property type="evidence" value="ECO:0007669"/>
    <property type="project" value="UniProtKB-KW"/>
</dbReference>
<keyword evidence="5 8" id="KW-0464">Manganese</keyword>
<name>C6V579_NEORI</name>
<gene>
    <name evidence="10" type="primary">glpX</name>
    <name evidence="10" type="ordered locus">NRI_0568</name>
</gene>
<comment type="cofactor">
    <cofactor evidence="8">
        <name>Mn(2+)</name>
        <dbReference type="ChEBI" id="CHEBI:29035"/>
    </cofactor>
</comment>
<keyword evidence="6 7" id="KW-0119">Carbohydrate metabolism</keyword>
<evidence type="ECO:0000256" key="9">
    <source>
        <dbReference type="PIRSR" id="PIRSR004532-2"/>
    </source>
</evidence>
<dbReference type="eggNOG" id="COG1494">
    <property type="taxonomic scope" value="Bacteria"/>
</dbReference>
<feature type="binding site" evidence="9">
    <location>
        <position position="207"/>
    </location>
    <ligand>
        <name>substrate</name>
    </ligand>
</feature>
<comment type="catalytic activity">
    <reaction evidence="1">
        <text>beta-D-fructose 1,6-bisphosphate + H2O = beta-D-fructose 6-phosphate + phosphate</text>
        <dbReference type="Rhea" id="RHEA:11064"/>
        <dbReference type="ChEBI" id="CHEBI:15377"/>
        <dbReference type="ChEBI" id="CHEBI:32966"/>
        <dbReference type="ChEBI" id="CHEBI:43474"/>
        <dbReference type="ChEBI" id="CHEBI:57634"/>
        <dbReference type="EC" id="3.1.3.11"/>
    </reaction>
</comment>
<feature type="binding site" evidence="8">
    <location>
        <position position="84"/>
    </location>
    <ligand>
        <name>Mn(2+)</name>
        <dbReference type="ChEBI" id="CHEBI:29035"/>
        <label>2</label>
    </ligand>
</feature>
<dbReference type="Gene3D" id="3.40.190.90">
    <property type="match status" value="1"/>
</dbReference>
<proteinExistence type="inferred from homology"/>
<dbReference type="Pfam" id="PF03320">
    <property type="entry name" value="FBPase_glpX"/>
    <property type="match status" value="1"/>
</dbReference>
<feature type="binding site" evidence="9">
    <location>
        <begin position="87"/>
        <end position="89"/>
    </location>
    <ligand>
        <name>substrate</name>
    </ligand>
</feature>
<dbReference type="SUPFAM" id="SSF56655">
    <property type="entry name" value="Carbohydrate phosphatase"/>
    <property type="match status" value="1"/>
</dbReference>
<dbReference type="InterPro" id="IPR004464">
    <property type="entry name" value="FBPase_class-2/SBPase"/>
</dbReference>
<feature type="binding site" evidence="8">
    <location>
        <position position="87"/>
    </location>
    <ligand>
        <name>Mn(2+)</name>
        <dbReference type="ChEBI" id="CHEBI:29035"/>
        <label>2</label>
    </ligand>
</feature>
<accession>C6V579</accession>
<evidence type="ECO:0000256" key="6">
    <source>
        <dbReference type="ARBA" id="ARBA00023277"/>
    </source>
</evidence>
<dbReference type="PANTHER" id="PTHR30447">
    <property type="entry name" value="FRUCTOSE-1,6-BISPHOSPHATASE CLASS 2"/>
    <property type="match status" value="1"/>
</dbReference>
<dbReference type="Proteomes" id="UP000001627">
    <property type="component" value="Chromosome"/>
</dbReference>
<dbReference type="GO" id="GO:0030388">
    <property type="term" value="P:fructose 1,6-bisphosphate metabolic process"/>
    <property type="evidence" value="ECO:0007669"/>
    <property type="project" value="TreeGrafter"/>
</dbReference>
<dbReference type="GO" id="GO:0005829">
    <property type="term" value="C:cytosol"/>
    <property type="evidence" value="ECO:0007669"/>
    <property type="project" value="TreeGrafter"/>
</dbReference>
<dbReference type="Gene3D" id="3.30.540.10">
    <property type="entry name" value="Fructose-1,6-Bisphosphatase, subunit A, domain 1"/>
    <property type="match status" value="1"/>
</dbReference>
<reference evidence="10 11" key="1">
    <citation type="journal article" date="2009" name="Nucleic Acids Res.">
        <title>Analysis of complete genome sequence of Neorickettsia risticii: causative agent of Potomac horse fever.</title>
        <authorList>
            <person name="Lin M."/>
            <person name="Zhang C."/>
            <person name="Gibson K."/>
            <person name="Rikihisa Y."/>
        </authorList>
    </citation>
    <scope>NUCLEOTIDE SEQUENCE [LARGE SCALE GENOMIC DNA]</scope>
    <source>
        <strain evidence="10 11">Illinois</strain>
    </source>
</reference>
<evidence type="ECO:0000256" key="8">
    <source>
        <dbReference type="PIRSR" id="PIRSR004532-1"/>
    </source>
</evidence>
<dbReference type="AlphaFoldDB" id="C6V579"/>
<dbReference type="EMBL" id="CP001431">
    <property type="protein sequence ID" value="ACT69555.1"/>
    <property type="molecule type" value="Genomic_DNA"/>
</dbReference>
<dbReference type="KEGG" id="nri:NRI_0568"/>
<dbReference type="GO" id="GO:0042132">
    <property type="term" value="F:fructose 1,6-bisphosphate 1-phosphatase activity"/>
    <property type="evidence" value="ECO:0007669"/>
    <property type="project" value="UniProtKB-EC"/>
</dbReference>
<evidence type="ECO:0000313" key="11">
    <source>
        <dbReference type="Proteomes" id="UP000001627"/>
    </source>
</evidence>
<dbReference type="OrthoDB" id="9779353at2"/>
<dbReference type="PIRSF" id="PIRSF004532">
    <property type="entry name" value="GlpX"/>
    <property type="match status" value="1"/>
</dbReference>
<feature type="binding site" evidence="8">
    <location>
        <position position="57"/>
    </location>
    <ligand>
        <name>Mn(2+)</name>
        <dbReference type="ChEBI" id="CHEBI:29035"/>
        <label>1</label>
    </ligand>
</feature>
<dbReference type="GO" id="GO:0006094">
    <property type="term" value="P:gluconeogenesis"/>
    <property type="evidence" value="ECO:0007669"/>
    <property type="project" value="InterPro"/>
</dbReference>
<dbReference type="GO" id="GO:0006071">
    <property type="term" value="P:glycerol metabolic process"/>
    <property type="evidence" value="ECO:0007669"/>
    <property type="project" value="InterPro"/>
</dbReference>
<keyword evidence="3 8" id="KW-0479">Metal-binding</keyword>
<evidence type="ECO:0000256" key="2">
    <source>
        <dbReference type="ARBA" id="ARBA00008989"/>
    </source>
</evidence>